<dbReference type="EMBL" id="FN667741">
    <property type="protein sequence ID" value="CBJ79825.1"/>
    <property type="molecule type" value="Genomic_DNA"/>
</dbReference>
<reference evidence="1" key="1">
    <citation type="journal article" date="2011" name="PLoS ONE">
        <title>The entomopathogenic bacterial endosymbionts xenorhabdus and photorhabdus: convergent lifestyles from divergent genomes.</title>
        <authorList>
            <person name="Chaston J.M."/>
            <person name="Suen G."/>
            <person name="Tucker S.L."/>
            <person name="Andersen A.W."/>
            <person name="Bhasin A."/>
            <person name="Bode E."/>
            <person name="Bode H.B."/>
            <person name="Brachmann A.O."/>
            <person name="Cowles C.E."/>
            <person name="Cowles K.N."/>
            <person name="Darby C."/>
            <person name="de Leon L."/>
            <person name="Drace K."/>
            <person name="Du Z."/>
            <person name="Givaudan A."/>
            <person name="Herbert Tran E.E."/>
            <person name="Jewell K.A."/>
            <person name="Knack J.J."/>
            <person name="Krasomil-Osterfeld K.C."/>
            <person name="Kukor R."/>
            <person name="Lanois A."/>
            <person name="Latreille P."/>
            <person name="Leimgruber N.K."/>
            <person name="Lipke C.M."/>
            <person name="Liu R."/>
            <person name="Lu X."/>
            <person name="Martens E.C."/>
            <person name="Marri P.R."/>
            <person name="Medigue C."/>
            <person name="Menard M.L."/>
            <person name="Miller N.M."/>
            <person name="Morales-Soto N."/>
            <person name="Norton S."/>
            <person name="Ogier J.C."/>
            <person name="Orchard S.S."/>
            <person name="Park D."/>
            <person name="Park Y."/>
            <person name="Qurollo B.A."/>
            <person name="Sugar D.R."/>
            <person name="Richards G.R."/>
            <person name="Rouy Z."/>
            <person name="Slominski B."/>
            <person name="Slominski K."/>
            <person name="Snyder H."/>
            <person name="Tjaden B.C."/>
            <person name="van der Hoeven R."/>
            <person name="Welch R.D."/>
            <person name="Wheeler C."/>
            <person name="Xiang B."/>
            <person name="Barbazuk B."/>
            <person name="Gaudriault S."/>
            <person name="Goodner B."/>
            <person name="Slater S.C."/>
            <person name="Forst S."/>
            <person name="Goldman B.S."/>
            <person name="Goodrich-Blair H."/>
        </authorList>
    </citation>
    <scope>NUCLEOTIDE SEQUENCE [LARGE SCALE GENOMIC DNA]</scope>
    <source>
        <strain evidence="1">SS-2004</strain>
    </source>
</reference>
<evidence type="ECO:0000313" key="1">
    <source>
        <dbReference type="EMBL" id="CBJ79825.1"/>
    </source>
</evidence>
<dbReference type="HOGENOM" id="CLU_2468304_0_0_6"/>
<organism evidence="1 2">
    <name type="scientific">Xenorhabdus bovienii (strain SS-2004)</name>
    <name type="common">Xenorhabdus nematophila subsp. bovienii</name>
    <dbReference type="NCBI Taxonomy" id="406818"/>
    <lineage>
        <taxon>Bacteria</taxon>
        <taxon>Pseudomonadati</taxon>
        <taxon>Pseudomonadota</taxon>
        <taxon>Gammaproteobacteria</taxon>
        <taxon>Enterobacterales</taxon>
        <taxon>Morganellaceae</taxon>
        <taxon>Xenorhabdus</taxon>
    </lineage>
</organism>
<sequence>MVVLGQPCLRQALGILGGITSPFGEQSASFTLTGDELAYLFTDYLTEVIVVILYYRLGYDRLFHVNLSGYIEDLEAIGSNSSLSTCIY</sequence>
<protein>
    <submittedName>
        <fullName evidence="1">Uncharacterized protein</fullName>
    </submittedName>
</protein>
<name>D3UZI2_XENBS</name>
<dbReference type="AlphaFoldDB" id="D3UZI2"/>
<gene>
    <name evidence="1" type="ordered locus">XBJ1_0684</name>
</gene>
<accession>D3UZI2</accession>
<evidence type="ECO:0000313" key="2">
    <source>
        <dbReference type="Proteomes" id="UP000002045"/>
    </source>
</evidence>
<proteinExistence type="predicted"/>
<dbReference type="KEGG" id="xbo:XBJ1_0684"/>
<dbReference type="Proteomes" id="UP000002045">
    <property type="component" value="Chromosome"/>
</dbReference>